<dbReference type="EMBL" id="CP007649">
    <property type="protein sequence ID" value="AIR11877.1"/>
    <property type="molecule type" value="Genomic_DNA"/>
</dbReference>
<geneLocation type="plasmid" evidence="1 2">
    <name>pLMP1046</name>
</geneLocation>
<protein>
    <submittedName>
        <fullName evidence="1">Ribbon-helix-helix protein, copG family</fullName>
    </submittedName>
</protein>
<name>A0A089RZR9_9LACO</name>
<dbReference type="RefSeq" id="WP_044006006.1">
    <property type="nucleotide sequence ID" value="NZ_CP007649.1"/>
</dbReference>
<organism evidence="1 2">
    <name type="scientific">Ligilactobacillus salivarius</name>
    <dbReference type="NCBI Taxonomy" id="1624"/>
    <lineage>
        <taxon>Bacteria</taxon>
        <taxon>Bacillati</taxon>
        <taxon>Bacillota</taxon>
        <taxon>Bacilli</taxon>
        <taxon>Lactobacillales</taxon>
        <taxon>Lactobacillaceae</taxon>
        <taxon>Ligilactobacillus</taxon>
    </lineage>
</organism>
<dbReference type="Proteomes" id="UP000029488">
    <property type="component" value="Plasmid pLMP1046"/>
</dbReference>
<dbReference type="AlphaFoldDB" id="A0A089RZR9"/>
<proteinExistence type="predicted"/>
<gene>
    <name evidence="1" type="ORF">LSJ_4100</name>
</gene>
<reference evidence="1 2" key="1">
    <citation type="journal article" date="2014" name="BMC Genomics">
        <title>Unusual genome complexity in Lactobacillus salivarius JCM1046.</title>
        <authorList>
            <person name="Raftis E.J."/>
            <person name="Forde B.M."/>
            <person name="Claesson M.J."/>
            <person name="O'Toole P.W."/>
        </authorList>
    </citation>
    <scope>NUCLEOTIDE SEQUENCE [LARGE SCALE GENOMIC DNA]</scope>
    <source>
        <strain evidence="1 2">JCM1046</strain>
        <plasmid evidence="1 2">pLMP1046</plasmid>
    </source>
</reference>
<accession>A0A089RZR9</accession>
<keyword evidence="1" id="KW-0614">Plasmid</keyword>
<dbReference type="KEGG" id="lsj:LSJ_4100"/>
<evidence type="ECO:0000313" key="1">
    <source>
        <dbReference type="EMBL" id="AIR11877.1"/>
    </source>
</evidence>
<evidence type="ECO:0000313" key="2">
    <source>
        <dbReference type="Proteomes" id="UP000029488"/>
    </source>
</evidence>
<sequence>MTHKLTIRLPKKLAMNISLLSEELGLSNSEMIRPSILKYVISSNNLKSINGFSFNKDEIVRRTVNVNDTVHRALNVRSKEYGVSVNTMMVFIIQKTYIYYANILRDIREIE</sequence>